<organism evidence="4 5">
    <name type="scientific">Triticum turgidum subsp. durum</name>
    <name type="common">Durum wheat</name>
    <name type="synonym">Triticum durum</name>
    <dbReference type="NCBI Taxonomy" id="4567"/>
    <lineage>
        <taxon>Eukaryota</taxon>
        <taxon>Viridiplantae</taxon>
        <taxon>Streptophyta</taxon>
        <taxon>Embryophyta</taxon>
        <taxon>Tracheophyta</taxon>
        <taxon>Spermatophyta</taxon>
        <taxon>Magnoliopsida</taxon>
        <taxon>Liliopsida</taxon>
        <taxon>Poales</taxon>
        <taxon>Poaceae</taxon>
        <taxon>BOP clade</taxon>
        <taxon>Pooideae</taxon>
        <taxon>Triticodae</taxon>
        <taxon>Triticeae</taxon>
        <taxon>Triticinae</taxon>
        <taxon>Triticum</taxon>
    </lineage>
</organism>
<keyword evidence="1" id="KW-0547">Nucleotide-binding</keyword>
<dbReference type="PANTHER" id="PTHR27005">
    <property type="entry name" value="WALL-ASSOCIATED RECEPTOR KINASE-LIKE 21"/>
    <property type="match status" value="1"/>
</dbReference>
<evidence type="ECO:0000256" key="1">
    <source>
        <dbReference type="ARBA" id="ARBA00022741"/>
    </source>
</evidence>
<dbReference type="GO" id="GO:0005886">
    <property type="term" value="C:plasma membrane"/>
    <property type="evidence" value="ECO:0007669"/>
    <property type="project" value="TreeGrafter"/>
</dbReference>
<dbReference type="AlphaFoldDB" id="A0A9R0XRV8"/>
<dbReference type="Gramene" id="TRITD6Av1G006920.2">
    <property type="protein sequence ID" value="TRITD6Av1G006920.2"/>
    <property type="gene ID" value="TRITD6Av1G006920"/>
</dbReference>
<evidence type="ECO:0000256" key="2">
    <source>
        <dbReference type="ARBA" id="ARBA00022840"/>
    </source>
</evidence>
<reference evidence="4 5" key="1">
    <citation type="submission" date="2017-09" db="EMBL/GenBank/DDBJ databases">
        <authorList>
            <consortium name="International Durum Wheat Genome Sequencing Consortium (IDWGSC)"/>
            <person name="Milanesi L."/>
        </authorList>
    </citation>
    <scope>NUCLEOTIDE SEQUENCE [LARGE SCALE GENOMIC DNA]</scope>
    <source>
        <strain evidence="5">cv. Svevo</strain>
    </source>
</reference>
<gene>
    <name evidence="4" type="ORF">TRITD_6Av1G006920</name>
</gene>
<evidence type="ECO:0000259" key="3">
    <source>
        <dbReference type="PROSITE" id="PS50011"/>
    </source>
</evidence>
<dbReference type="GO" id="GO:0005524">
    <property type="term" value="F:ATP binding"/>
    <property type="evidence" value="ECO:0007669"/>
    <property type="project" value="UniProtKB-KW"/>
</dbReference>
<feature type="domain" description="Protein kinase" evidence="3">
    <location>
        <begin position="1"/>
        <end position="120"/>
    </location>
</feature>
<sequence>MVSKIADFGLSRCLDKEQTRASTVNLCVSLGYSAPESFAGKFTFASDIYSLGVIIVEILTGQKGYPEEEDVVKTWMNRLEGSDQWETQLEQVRVCIKIGMECIDSNPKKRPVAHHINNRFDNMTSIVETGTSSSSVEQHVGFLKEQYCQEIMAKLSTEYLGKDIKEHAETEELAEYVGTPKEDRWQQGREEVPGDQWVAQDKKQNFIPPQGASISSSSSGLLYRLNNLDIFNTKARRNYVRYRGPTLENLRVIKIFKKGELKPFLKDKNLIGKDGFGEVYRGLVFDLHVIVRKLTSGRVLATDQFVNEVIIQSQVIHRNIVRFLGCCLEVDTPMLVYEFVSKGSLDNILHSNKVPLSLDLRLRIAEGSSEGLAYIHKAFPRKIFHGNFKPAKILLDDNFMPKISDFGMTRMSGTDHGRTGRIVADMAYTDPIYLQTGLLSEYSDVYSFGIIILELLTRKKATHSDNNSLVRNFLENHKQSRKSTDLFDEEIAVMEDLEHLDDLAQIAVECLGHDLDQRPKMTDVAKRLRILNESRGLWEHKSMHLLV</sequence>
<dbReference type="InterPro" id="IPR045274">
    <property type="entry name" value="WAK-like"/>
</dbReference>
<keyword evidence="2" id="KW-0067">ATP-binding</keyword>
<keyword evidence="5" id="KW-1185">Reference proteome</keyword>
<dbReference type="PROSITE" id="PS50011">
    <property type="entry name" value="PROTEIN_KINASE_DOM"/>
    <property type="match status" value="2"/>
</dbReference>
<name>A0A9R0XRV8_TRITD</name>
<protein>
    <recommendedName>
        <fullName evidence="3">Protein kinase domain-containing protein</fullName>
    </recommendedName>
</protein>
<dbReference type="Proteomes" id="UP000324705">
    <property type="component" value="Chromosome 6A"/>
</dbReference>
<dbReference type="Pfam" id="PF07714">
    <property type="entry name" value="PK_Tyr_Ser-Thr"/>
    <property type="match status" value="1"/>
</dbReference>
<dbReference type="InterPro" id="IPR001245">
    <property type="entry name" value="Ser-Thr/Tyr_kinase_cat_dom"/>
</dbReference>
<evidence type="ECO:0000313" key="5">
    <source>
        <dbReference type="Proteomes" id="UP000324705"/>
    </source>
</evidence>
<dbReference type="Pfam" id="PF00069">
    <property type="entry name" value="Pkinase"/>
    <property type="match status" value="1"/>
</dbReference>
<accession>A0A9R0XRV8</accession>
<dbReference type="InterPro" id="IPR011009">
    <property type="entry name" value="Kinase-like_dom_sf"/>
</dbReference>
<dbReference type="PANTHER" id="PTHR27005:SF506">
    <property type="entry name" value="PROTEIN KINASE DOMAIN-CONTAINING PROTEIN"/>
    <property type="match status" value="1"/>
</dbReference>
<dbReference type="EMBL" id="LT934121">
    <property type="protein sequence ID" value="VAI41881.1"/>
    <property type="molecule type" value="Genomic_DNA"/>
</dbReference>
<proteinExistence type="predicted"/>
<dbReference type="InterPro" id="IPR000719">
    <property type="entry name" value="Prot_kinase_dom"/>
</dbReference>
<dbReference type="Gene3D" id="3.30.200.20">
    <property type="entry name" value="Phosphorylase Kinase, domain 1"/>
    <property type="match status" value="1"/>
</dbReference>
<evidence type="ECO:0000313" key="4">
    <source>
        <dbReference type="EMBL" id="VAI41881.1"/>
    </source>
</evidence>
<dbReference type="GO" id="GO:0004674">
    <property type="term" value="F:protein serine/threonine kinase activity"/>
    <property type="evidence" value="ECO:0007669"/>
    <property type="project" value="TreeGrafter"/>
</dbReference>
<feature type="domain" description="Protein kinase" evidence="3">
    <location>
        <begin position="265"/>
        <end position="531"/>
    </location>
</feature>
<dbReference type="GO" id="GO:0007166">
    <property type="term" value="P:cell surface receptor signaling pathway"/>
    <property type="evidence" value="ECO:0007669"/>
    <property type="project" value="InterPro"/>
</dbReference>
<dbReference type="Gene3D" id="1.10.510.10">
    <property type="entry name" value="Transferase(Phosphotransferase) domain 1"/>
    <property type="match status" value="2"/>
</dbReference>
<dbReference type="SUPFAM" id="SSF56112">
    <property type="entry name" value="Protein kinase-like (PK-like)"/>
    <property type="match status" value="2"/>
</dbReference>